<gene>
    <name evidence="2" type="ORF">SAMN06296036_12096</name>
</gene>
<sequence>MIEVWDDGQGLNIEKIRRKMNPSSAALTSKDLAHAIFQSGFLTKNQVNHVSGRGIGMDAVRNSLESHGASIHIKLRPEDYGCDQFTVFSFVIAIPRGYFVIQQD</sequence>
<dbReference type="STRING" id="1513793.SAMN06296036_12096"/>
<keyword evidence="3" id="KW-1185">Reference proteome</keyword>
<accession>A0A1Y6CEI1</accession>
<evidence type="ECO:0000313" key="3">
    <source>
        <dbReference type="Proteomes" id="UP000192907"/>
    </source>
</evidence>
<protein>
    <submittedName>
        <fullName evidence="2">Histidine kinase-, DNA gyrase B-, and HSP90-like ATPase</fullName>
    </submittedName>
</protein>
<keyword evidence="2" id="KW-0808">Transferase</keyword>
<dbReference type="Proteomes" id="UP000192907">
    <property type="component" value="Unassembled WGS sequence"/>
</dbReference>
<dbReference type="AlphaFoldDB" id="A0A1Y6CEI1"/>
<reference evidence="3" key="1">
    <citation type="submission" date="2017-04" db="EMBL/GenBank/DDBJ databases">
        <authorList>
            <person name="Varghese N."/>
            <person name="Submissions S."/>
        </authorList>
    </citation>
    <scope>NUCLEOTIDE SEQUENCE [LARGE SCALE GENOMIC DNA]</scope>
    <source>
        <strain evidence="3">RKEM611</strain>
    </source>
</reference>
<organism evidence="2 3">
    <name type="scientific">Pseudobacteriovorax antillogorgiicola</name>
    <dbReference type="NCBI Taxonomy" id="1513793"/>
    <lineage>
        <taxon>Bacteria</taxon>
        <taxon>Pseudomonadati</taxon>
        <taxon>Bdellovibrionota</taxon>
        <taxon>Oligoflexia</taxon>
        <taxon>Oligoflexales</taxon>
        <taxon>Pseudobacteriovoracaceae</taxon>
        <taxon>Pseudobacteriovorax</taxon>
    </lineage>
</organism>
<dbReference type="InterPro" id="IPR036890">
    <property type="entry name" value="HATPase_C_sf"/>
</dbReference>
<feature type="domain" description="Histidine kinase/HSP90-like ATPase" evidence="1">
    <location>
        <begin position="2"/>
        <end position="90"/>
    </location>
</feature>
<dbReference type="InterPro" id="IPR051315">
    <property type="entry name" value="Bact_Chemotaxis_CheA"/>
</dbReference>
<dbReference type="Pfam" id="PF02518">
    <property type="entry name" value="HATPase_c"/>
    <property type="match status" value="1"/>
</dbReference>
<keyword evidence="2" id="KW-0418">Kinase</keyword>
<dbReference type="EMBL" id="FWZT01000020">
    <property type="protein sequence ID" value="SMF60126.1"/>
    <property type="molecule type" value="Genomic_DNA"/>
</dbReference>
<dbReference type="GO" id="GO:0016301">
    <property type="term" value="F:kinase activity"/>
    <property type="evidence" value="ECO:0007669"/>
    <property type="project" value="UniProtKB-KW"/>
</dbReference>
<dbReference type="Gene3D" id="3.30.565.10">
    <property type="entry name" value="Histidine kinase-like ATPase, C-terminal domain"/>
    <property type="match status" value="1"/>
</dbReference>
<dbReference type="SUPFAM" id="SSF55874">
    <property type="entry name" value="ATPase domain of HSP90 chaperone/DNA topoisomerase II/histidine kinase"/>
    <property type="match status" value="1"/>
</dbReference>
<evidence type="ECO:0000313" key="2">
    <source>
        <dbReference type="EMBL" id="SMF60126.1"/>
    </source>
</evidence>
<dbReference type="PANTHER" id="PTHR43395">
    <property type="entry name" value="SENSOR HISTIDINE KINASE CHEA"/>
    <property type="match status" value="1"/>
</dbReference>
<proteinExistence type="predicted"/>
<name>A0A1Y6CEI1_9BACT</name>
<dbReference type="PANTHER" id="PTHR43395:SF10">
    <property type="entry name" value="CHEMOTAXIS PROTEIN CHEA"/>
    <property type="match status" value="1"/>
</dbReference>
<dbReference type="InterPro" id="IPR003594">
    <property type="entry name" value="HATPase_dom"/>
</dbReference>
<evidence type="ECO:0000259" key="1">
    <source>
        <dbReference type="Pfam" id="PF02518"/>
    </source>
</evidence>